<gene>
    <name evidence="1" type="ORF">DEBURN_LOCUS9860</name>
</gene>
<keyword evidence="2" id="KW-1185">Reference proteome</keyword>
<proteinExistence type="predicted"/>
<sequence>VSWEYFFSAQELDKDFENQQNLPPFGDNCGDWKFESSVKGFSVTIQQEFNENFAELRKNYYFRSEMPRLELGDKNLKPDFLENKYVNSSINRELKLETNKKSDK</sequence>
<accession>A0A9N9GIG6</accession>
<dbReference type="AlphaFoldDB" id="A0A9N9GIG6"/>
<organism evidence="1 2">
    <name type="scientific">Diversispora eburnea</name>
    <dbReference type="NCBI Taxonomy" id="1213867"/>
    <lineage>
        <taxon>Eukaryota</taxon>
        <taxon>Fungi</taxon>
        <taxon>Fungi incertae sedis</taxon>
        <taxon>Mucoromycota</taxon>
        <taxon>Glomeromycotina</taxon>
        <taxon>Glomeromycetes</taxon>
        <taxon>Diversisporales</taxon>
        <taxon>Diversisporaceae</taxon>
        <taxon>Diversispora</taxon>
    </lineage>
</organism>
<name>A0A9N9GIG6_9GLOM</name>
<comment type="caution">
    <text evidence="1">The sequence shown here is derived from an EMBL/GenBank/DDBJ whole genome shotgun (WGS) entry which is preliminary data.</text>
</comment>
<dbReference type="EMBL" id="CAJVPK010002202">
    <property type="protein sequence ID" value="CAG8608414.1"/>
    <property type="molecule type" value="Genomic_DNA"/>
</dbReference>
<evidence type="ECO:0000313" key="2">
    <source>
        <dbReference type="Proteomes" id="UP000789706"/>
    </source>
</evidence>
<reference evidence="1" key="1">
    <citation type="submission" date="2021-06" db="EMBL/GenBank/DDBJ databases">
        <authorList>
            <person name="Kallberg Y."/>
            <person name="Tangrot J."/>
            <person name="Rosling A."/>
        </authorList>
    </citation>
    <scope>NUCLEOTIDE SEQUENCE</scope>
    <source>
        <strain evidence="1">AZ414A</strain>
    </source>
</reference>
<protein>
    <submittedName>
        <fullName evidence="1">10509_t:CDS:1</fullName>
    </submittedName>
</protein>
<evidence type="ECO:0000313" key="1">
    <source>
        <dbReference type="EMBL" id="CAG8608414.1"/>
    </source>
</evidence>
<feature type="non-terminal residue" evidence="1">
    <location>
        <position position="1"/>
    </location>
</feature>
<dbReference type="Proteomes" id="UP000789706">
    <property type="component" value="Unassembled WGS sequence"/>
</dbReference>